<keyword evidence="2" id="KW-0812">Transmembrane</keyword>
<feature type="transmembrane region" description="Helical" evidence="2">
    <location>
        <begin position="15"/>
        <end position="33"/>
    </location>
</feature>
<proteinExistence type="predicted"/>
<organism evidence="3 4">
    <name type="scientific">Paraburkholderia hospita</name>
    <dbReference type="NCBI Taxonomy" id="169430"/>
    <lineage>
        <taxon>Bacteria</taxon>
        <taxon>Pseudomonadati</taxon>
        <taxon>Pseudomonadota</taxon>
        <taxon>Betaproteobacteria</taxon>
        <taxon>Burkholderiales</taxon>
        <taxon>Burkholderiaceae</taxon>
        <taxon>Paraburkholderia</taxon>
    </lineage>
</organism>
<name>A0ABP2PF76_9BURK</name>
<accession>A0ABP2PF76</accession>
<keyword evidence="2" id="KW-0472">Membrane</keyword>
<evidence type="ECO:0000256" key="1">
    <source>
        <dbReference type="SAM" id="MobiDB-lite"/>
    </source>
</evidence>
<feature type="compositionally biased region" description="Basic and acidic residues" evidence="1">
    <location>
        <begin position="58"/>
        <end position="77"/>
    </location>
</feature>
<comment type="caution">
    <text evidence="3">The sequence shown here is derived from an EMBL/GenBank/DDBJ whole genome shotgun (WGS) entry which is preliminary data.</text>
</comment>
<feature type="region of interest" description="Disordered" evidence="1">
    <location>
        <begin position="44"/>
        <end position="77"/>
    </location>
</feature>
<keyword evidence="2" id="KW-1133">Transmembrane helix</keyword>
<protein>
    <submittedName>
        <fullName evidence="3">Uncharacterized protein</fullName>
    </submittedName>
</protein>
<reference evidence="3 4" key="1">
    <citation type="journal article" date="2012" name="J. Bacteriol.">
        <title>Draft Genome Sequence of the Soil Bacterium Burkholderia terrae Strain BS001, Which Interacts with Fungal Surface Structures.</title>
        <authorList>
            <person name="Nazir R."/>
            <person name="Hansen M.A."/>
            <person name="Sorensen S."/>
            <person name="van Elsas J.D."/>
        </authorList>
    </citation>
    <scope>NUCLEOTIDE SEQUENCE [LARGE SCALE GENOMIC DNA]</scope>
    <source>
        <strain evidence="3 4">BS001</strain>
    </source>
</reference>
<evidence type="ECO:0000313" key="3">
    <source>
        <dbReference type="EMBL" id="EIM96430.1"/>
    </source>
</evidence>
<dbReference type="Proteomes" id="UP000004980">
    <property type="component" value="Unassembled WGS sequence"/>
</dbReference>
<keyword evidence="4" id="KW-1185">Reference proteome</keyword>
<dbReference type="EMBL" id="AKAU01000193">
    <property type="protein sequence ID" value="EIM96430.1"/>
    <property type="molecule type" value="Genomic_DNA"/>
</dbReference>
<evidence type="ECO:0000256" key="2">
    <source>
        <dbReference type="SAM" id="Phobius"/>
    </source>
</evidence>
<sequence>MRVPAFKRLANPGQALRLSVSAAALLLTGAGILRAHRRVSPIRSQARGWPGLPSQRVAEQRMRNRPDGIHAAREKNA</sequence>
<gene>
    <name evidence="3" type="ORF">WQE_33761</name>
</gene>
<evidence type="ECO:0000313" key="4">
    <source>
        <dbReference type="Proteomes" id="UP000004980"/>
    </source>
</evidence>